<keyword evidence="2" id="KW-1185">Reference proteome</keyword>
<gene>
    <name evidence="1" type="ORF">H8876_04805</name>
</gene>
<dbReference type="EMBL" id="JACRWC010000058">
    <property type="protein sequence ID" value="MBC5999313.1"/>
    <property type="molecule type" value="Genomic_DNA"/>
</dbReference>
<dbReference type="AlphaFoldDB" id="A0A923NC46"/>
<accession>A0A923NC46</accession>
<name>A0A923NC46_9FIRM</name>
<protein>
    <submittedName>
        <fullName evidence="1">Uncharacterized protein</fullName>
    </submittedName>
</protein>
<proteinExistence type="predicted"/>
<comment type="caution">
    <text evidence="1">The sequence shown here is derived from an EMBL/GenBank/DDBJ whole genome shotgun (WGS) entry which is preliminary data.</text>
</comment>
<sequence length="45" mass="5049">MKKVCTLCGCQSYEAFAFKSGHVCETCLRHLKSDSQTCGQVRINH</sequence>
<dbReference type="Proteomes" id="UP000644115">
    <property type="component" value="Unassembled WGS sequence"/>
</dbReference>
<reference evidence="1" key="1">
    <citation type="submission" date="2020-08" db="EMBL/GenBank/DDBJ databases">
        <authorList>
            <person name="Liu C."/>
            <person name="Sun Q."/>
        </authorList>
    </citation>
    <scope>NUCLEOTIDE SEQUENCE</scope>
    <source>
        <strain evidence="1">BX16</strain>
    </source>
</reference>
<evidence type="ECO:0000313" key="2">
    <source>
        <dbReference type="Proteomes" id="UP000644115"/>
    </source>
</evidence>
<evidence type="ECO:0000313" key="1">
    <source>
        <dbReference type="EMBL" id="MBC5999313.1"/>
    </source>
</evidence>
<organism evidence="1 2">
    <name type="scientific">Lentihominibacter faecis</name>
    <dbReference type="NCBI Taxonomy" id="2764712"/>
    <lineage>
        <taxon>Bacteria</taxon>
        <taxon>Bacillati</taxon>
        <taxon>Bacillota</taxon>
        <taxon>Clostridia</taxon>
        <taxon>Peptostreptococcales</taxon>
        <taxon>Anaerovoracaceae</taxon>
        <taxon>Lentihominibacter</taxon>
    </lineage>
</organism>
<dbReference type="RefSeq" id="WP_249286763.1">
    <property type="nucleotide sequence ID" value="NZ_JACRWC010000058.1"/>
</dbReference>